<keyword evidence="2" id="KW-0812">Transmembrane</keyword>
<dbReference type="InterPro" id="IPR036412">
    <property type="entry name" value="HAD-like_sf"/>
</dbReference>
<dbReference type="GO" id="GO:0005524">
    <property type="term" value="F:ATP binding"/>
    <property type="evidence" value="ECO:0007669"/>
    <property type="project" value="InterPro"/>
</dbReference>
<dbReference type="AlphaFoldDB" id="A0A2C5XT77"/>
<keyword evidence="2" id="KW-1133">Transmembrane helix</keyword>
<dbReference type="GO" id="GO:0016020">
    <property type="term" value="C:membrane"/>
    <property type="evidence" value="ECO:0007669"/>
    <property type="project" value="InterPro"/>
</dbReference>
<feature type="transmembrane region" description="Helical" evidence="2">
    <location>
        <begin position="99"/>
        <end position="123"/>
    </location>
</feature>
<keyword evidence="4" id="KW-1185">Reference proteome</keyword>
<dbReference type="GO" id="GO:0016887">
    <property type="term" value="F:ATP hydrolysis activity"/>
    <property type="evidence" value="ECO:0007669"/>
    <property type="project" value="InterPro"/>
</dbReference>
<sequence length="159" mass="16323">MGAVTAVAAQVGIFNVAAQCSPADKRDYVAGLMASRIVMFVGDGTNDAVAVTQADVGVQLASVVSASHVTRGAADVVLLNGLEGVVLLMRISSMAFGRIVFNFVWAAAYNVVALLFASGALVSVRIAPAYAGLGEMLSVLPVIGAAVTMLFQSIRPHDI</sequence>
<dbReference type="SUPFAM" id="SSF56784">
    <property type="entry name" value="HAD-like"/>
    <property type="match status" value="1"/>
</dbReference>
<proteinExistence type="predicted"/>
<evidence type="ECO:0000256" key="1">
    <source>
        <dbReference type="ARBA" id="ARBA00022723"/>
    </source>
</evidence>
<organism evidence="3 4">
    <name type="scientific">Ophiocordyceps australis</name>
    <dbReference type="NCBI Taxonomy" id="1399860"/>
    <lineage>
        <taxon>Eukaryota</taxon>
        <taxon>Fungi</taxon>
        <taxon>Dikarya</taxon>
        <taxon>Ascomycota</taxon>
        <taxon>Pezizomycotina</taxon>
        <taxon>Sordariomycetes</taxon>
        <taxon>Hypocreomycetidae</taxon>
        <taxon>Hypocreales</taxon>
        <taxon>Ophiocordycipitaceae</taxon>
        <taxon>Ophiocordyceps</taxon>
    </lineage>
</organism>
<dbReference type="InterPro" id="IPR001757">
    <property type="entry name" value="P_typ_ATPase"/>
</dbReference>
<dbReference type="PANTHER" id="PTHR46594">
    <property type="entry name" value="P-TYPE CATION-TRANSPORTING ATPASE"/>
    <property type="match status" value="1"/>
</dbReference>
<dbReference type="EMBL" id="NJEU01002096">
    <property type="protein sequence ID" value="PHH58603.1"/>
    <property type="molecule type" value="Genomic_DNA"/>
</dbReference>
<protein>
    <recommendedName>
        <fullName evidence="5">Cation-transporting P-type ATPase C-terminal domain-containing protein</fullName>
    </recommendedName>
</protein>
<feature type="transmembrane region" description="Helical" evidence="2">
    <location>
        <begin position="129"/>
        <end position="151"/>
    </location>
</feature>
<gene>
    <name evidence="3" type="ORF">CDD82_2840</name>
</gene>
<reference evidence="3 4" key="1">
    <citation type="submission" date="2017-06" db="EMBL/GenBank/DDBJ databases">
        <title>Ant-infecting Ophiocordyceps genomes reveal a high diversity of potential behavioral manipulation genes and a possible major role for enterotoxins.</title>
        <authorList>
            <person name="De Bekker C."/>
            <person name="Evans H.C."/>
            <person name="Brachmann A."/>
            <person name="Hughes D.P."/>
        </authorList>
    </citation>
    <scope>NUCLEOTIDE SEQUENCE [LARGE SCALE GENOMIC DNA]</scope>
    <source>
        <strain evidence="3 4">1348a</strain>
    </source>
</reference>
<keyword evidence="1" id="KW-0479">Metal-binding</keyword>
<dbReference type="Gene3D" id="3.40.50.1000">
    <property type="entry name" value="HAD superfamily/HAD-like"/>
    <property type="match status" value="1"/>
</dbReference>
<evidence type="ECO:0000313" key="3">
    <source>
        <dbReference type="EMBL" id="PHH58603.1"/>
    </source>
</evidence>
<comment type="caution">
    <text evidence="3">The sequence shown here is derived from an EMBL/GenBank/DDBJ whole genome shotgun (WGS) entry which is preliminary data.</text>
</comment>
<dbReference type="Proteomes" id="UP000224854">
    <property type="component" value="Unassembled WGS sequence"/>
</dbReference>
<evidence type="ECO:0000256" key="2">
    <source>
        <dbReference type="SAM" id="Phobius"/>
    </source>
</evidence>
<dbReference type="NCBIfam" id="TIGR01494">
    <property type="entry name" value="ATPase_P-type"/>
    <property type="match status" value="1"/>
</dbReference>
<dbReference type="InterPro" id="IPR023214">
    <property type="entry name" value="HAD_sf"/>
</dbReference>
<evidence type="ECO:0000313" key="4">
    <source>
        <dbReference type="Proteomes" id="UP000224854"/>
    </source>
</evidence>
<name>A0A2C5XT77_9HYPO</name>
<accession>A0A2C5XT77</accession>
<evidence type="ECO:0008006" key="5">
    <source>
        <dbReference type="Google" id="ProtNLM"/>
    </source>
</evidence>
<dbReference type="PANTHER" id="PTHR46594:SF4">
    <property type="entry name" value="P-TYPE CATION-TRANSPORTING ATPASE"/>
    <property type="match status" value="1"/>
</dbReference>
<keyword evidence="2" id="KW-0472">Membrane</keyword>
<dbReference type="GO" id="GO:0046872">
    <property type="term" value="F:metal ion binding"/>
    <property type="evidence" value="ECO:0007669"/>
    <property type="project" value="UniProtKB-KW"/>
</dbReference>
<dbReference type="OrthoDB" id="5152067at2759"/>